<dbReference type="SUPFAM" id="SSF68923">
    <property type="entry name" value="PEP carboxykinase N-terminal domain"/>
    <property type="match status" value="1"/>
</dbReference>
<keyword evidence="6 8" id="KW-0464">Manganese</keyword>
<dbReference type="Gene3D" id="3.90.228.20">
    <property type="match status" value="1"/>
</dbReference>
<feature type="binding site" evidence="8">
    <location>
        <position position="396"/>
    </location>
    <ligand>
        <name>GTP</name>
        <dbReference type="ChEBI" id="CHEBI:37565"/>
    </ligand>
</feature>
<evidence type="ECO:0000256" key="6">
    <source>
        <dbReference type="ARBA" id="ARBA00023211"/>
    </source>
</evidence>
<comment type="subcellular location">
    <subcellularLocation>
        <location evidence="8">Cytoplasm</location>
    </subcellularLocation>
</comment>
<dbReference type="Proteomes" id="UP001597375">
    <property type="component" value="Unassembled WGS sequence"/>
</dbReference>
<feature type="domain" description="Phosphoenolpyruvate carboxykinase C-terminal P-loop" evidence="9">
    <location>
        <begin position="249"/>
        <end position="607"/>
    </location>
</feature>
<dbReference type="EMBL" id="JBHUIT010000017">
    <property type="protein sequence ID" value="MFD2257150.1"/>
    <property type="molecule type" value="Genomic_DNA"/>
</dbReference>
<evidence type="ECO:0000256" key="4">
    <source>
        <dbReference type="ARBA" id="ARBA00022793"/>
    </source>
</evidence>
<dbReference type="SUPFAM" id="SSF53795">
    <property type="entry name" value="PEP carboxykinase-like"/>
    <property type="match status" value="1"/>
</dbReference>
<keyword evidence="3 8" id="KW-0547">Nucleotide-binding</keyword>
<comment type="cofactor">
    <cofactor evidence="8">
        <name>Mn(2+)</name>
        <dbReference type="ChEBI" id="CHEBI:29035"/>
    </cofactor>
    <text evidence="8">Binds 1 Mn(2+) ion per subunit.</text>
</comment>
<feature type="binding site" evidence="8">
    <location>
        <begin position="276"/>
        <end position="281"/>
    </location>
    <ligand>
        <name>GTP</name>
        <dbReference type="ChEBI" id="CHEBI:37565"/>
    </ligand>
</feature>
<comment type="caution">
    <text evidence="11">The sequence shown here is derived from an EMBL/GenBank/DDBJ whole genome shotgun (WGS) entry which is preliminary data.</text>
</comment>
<protein>
    <recommendedName>
        <fullName evidence="8">Phosphoenolpyruvate carboxykinase [GTP]</fullName>
        <shortName evidence="8">PEP carboxykinase</shortName>
        <shortName evidence="8">PEPCK</shortName>
        <ecNumber evidence="8">4.1.1.32</ecNumber>
    </recommendedName>
    <alternativeName>
        <fullName evidence="8">GTP-dependent phosphoenolpyruvate carboxykinase</fullName>
        <shortName evidence="8">GTP-PEPCK</shortName>
    </alternativeName>
</protein>
<dbReference type="InterPro" id="IPR013035">
    <property type="entry name" value="PEP_carboxykinase_C"/>
</dbReference>
<dbReference type="PIRSF" id="PIRSF001348">
    <property type="entry name" value="PEP_carboxykinase_GTP"/>
    <property type="match status" value="1"/>
</dbReference>
<reference evidence="12" key="1">
    <citation type="journal article" date="2019" name="Int. J. Syst. Evol. Microbiol.">
        <title>The Global Catalogue of Microorganisms (GCM) 10K type strain sequencing project: providing services to taxonomists for standard genome sequencing and annotation.</title>
        <authorList>
            <consortium name="The Broad Institute Genomics Platform"/>
            <consortium name="The Broad Institute Genome Sequencing Center for Infectious Disease"/>
            <person name="Wu L."/>
            <person name="Ma J."/>
        </authorList>
    </citation>
    <scope>NUCLEOTIDE SEQUENCE [LARGE SCALE GENOMIC DNA]</scope>
    <source>
        <strain evidence="12">CGMCC 4.7106</strain>
    </source>
</reference>
<dbReference type="Pfam" id="PF00821">
    <property type="entry name" value="PEPCK_GTP"/>
    <property type="match status" value="1"/>
</dbReference>
<evidence type="ECO:0000256" key="8">
    <source>
        <dbReference type="HAMAP-Rule" id="MF_00452"/>
    </source>
</evidence>
<feature type="binding site" evidence="8">
    <location>
        <begin position="394"/>
        <end position="396"/>
    </location>
    <ligand>
        <name>substrate</name>
    </ligand>
</feature>
<comment type="similarity">
    <text evidence="1 8">Belongs to the phosphoenolpyruvate carboxykinase [GTP] family.</text>
</comment>
<evidence type="ECO:0000256" key="1">
    <source>
        <dbReference type="ARBA" id="ARBA00005796"/>
    </source>
</evidence>
<comment type="pathway">
    <text evidence="8">Carbohydrate biosynthesis; gluconeogenesis.</text>
</comment>
<accession>A0ABW5D9B3</accession>
<feature type="binding site" evidence="8">
    <location>
        <begin position="224"/>
        <end position="226"/>
    </location>
    <ligand>
        <name>substrate</name>
    </ligand>
</feature>
<feature type="binding site" evidence="8">
    <location>
        <position position="427"/>
    </location>
    <ligand>
        <name>GTP</name>
        <dbReference type="ChEBI" id="CHEBI:37565"/>
    </ligand>
</feature>
<feature type="binding site" evidence="8">
    <location>
        <position position="73"/>
    </location>
    <ligand>
        <name>substrate</name>
    </ligand>
</feature>
<gene>
    <name evidence="8" type="primary">pckG</name>
    <name evidence="11" type="ORF">ACFSSA_10710</name>
</gene>
<evidence type="ECO:0000259" key="9">
    <source>
        <dbReference type="Pfam" id="PF00821"/>
    </source>
</evidence>
<feature type="binding site" evidence="8">
    <location>
        <begin position="520"/>
        <end position="523"/>
    </location>
    <ligand>
        <name>GTP</name>
        <dbReference type="ChEBI" id="CHEBI:37565"/>
    </ligand>
</feature>
<dbReference type="PANTHER" id="PTHR11561">
    <property type="entry name" value="PHOSPHOENOLPYRUVATE CARBOXYKINASE"/>
    <property type="match status" value="1"/>
</dbReference>
<dbReference type="InterPro" id="IPR008209">
    <property type="entry name" value="PEP_carboxykinase_GTP"/>
</dbReference>
<evidence type="ECO:0000256" key="5">
    <source>
        <dbReference type="ARBA" id="ARBA00023134"/>
    </source>
</evidence>
<keyword evidence="8" id="KW-0312">Gluconeogenesis</keyword>
<dbReference type="GO" id="GO:0004613">
    <property type="term" value="F:phosphoenolpyruvate carboxykinase (GTP) activity"/>
    <property type="evidence" value="ECO:0007669"/>
    <property type="project" value="UniProtKB-EC"/>
</dbReference>
<feature type="binding site" evidence="8">
    <location>
        <position position="304"/>
    </location>
    <ligand>
        <name>Mn(2+)</name>
        <dbReference type="ChEBI" id="CHEBI:29035"/>
    </ligand>
</feature>
<evidence type="ECO:0000313" key="12">
    <source>
        <dbReference type="Proteomes" id="UP001597375"/>
    </source>
</evidence>
<comment type="function">
    <text evidence="8">Catalyzes the conversion of oxaloacetate (OAA) to phosphoenolpyruvate (PEP), the rate-limiting step in the metabolic pathway that produces glucose from lactate and other precursors derived from the citric acid cycle.</text>
</comment>
<evidence type="ECO:0000256" key="3">
    <source>
        <dbReference type="ARBA" id="ARBA00022741"/>
    </source>
</evidence>
<dbReference type="RefSeq" id="WP_386820436.1">
    <property type="nucleotide sequence ID" value="NZ_JBHUIT010000017.1"/>
</dbReference>
<dbReference type="EC" id="4.1.1.32" evidence="8"/>
<dbReference type="PROSITE" id="PS00505">
    <property type="entry name" value="PEPCK_GTP"/>
    <property type="match status" value="1"/>
</dbReference>
<comment type="catalytic activity">
    <reaction evidence="8">
        <text>oxaloacetate + GTP = phosphoenolpyruvate + GDP + CO2</text>
        <dbReference type="Rhea" id="RHEA:10388"/>
        <dbReference type="ChEBI" id="CHEBI:16452"/>
        <dbReference type="ChEBI" id="CHEBI:16526"/>
        <dbReference type="ChEBI" id="CHEBI:37565"/>
        <dbReference type="ChEBI" id="CHEBI:58189"/>
        <dbReference type="ChEBI" id="CHEBI:58702"/>
        <dbReference type="EC" id="4.1.1.32"/>
    </reaction>
</comment>
<feature type="binding site" evidence="8">
    <location>
        <position position="275"/>
    </location>
    <ligand>
        <name>substrate</name>
    </ligand>
</feature>
<dbReference type="InterPro" id="IPR035077">
    <property type="entry name" value="PEP_carboxykinase_GTP_C"/>
</dbReference>
<dbReference type="InterPro" id="IPR008210">
    <property type="entry name" value="PEP_carboxykinase_N"/>
</dbReference>
<keyword evidence="5 8" id="KW-0342">GTP-binding</keyword>
<feature type="binding site" evidence="8">
    <location>
        <position position="253"/>
    </location>
    <ligand>
        <name>Mn(2+)</name>
        <dbReference type="ChEBI" id="CHEBI:29035"/>
    </ligand>
</feature>
<dbReference type="HAMAP" id="MF_00452">
    <property type="entry name" value="PEPCK_GTP"/>
    <property type="match status" value="1"/>
</dbReference>
<sequence>MKIQGTSYQALQSWIEEMTELCSPESVRWCDGSQTEWDELTQLLCEQGTFTPLNPEKRPNSFLARSEASDVARVEEKTFICTKRPDEAGPTNKWADPTEMRELLLTKFSGSMAGRTMYVIPFCMGPLESPLAKIGIQVTDSPYVVVNTRIMAHMGSHILKRLEDETSGVLPKKRDGHAQFIKCLHSVGAPLSPGENDVPWPCNDEKYITHFVDTREIMSYGSGYGGNALLGKKCLALRIASNIAREHRWMAEHMLILGLHAPDGSTTYVTAAFPSACGKTNLAMLVPPKTYADKGWKTSIVGDDIAWLWPHNDGKLHAINPETGFFGVAPGTCWETNSIAMESMRENTIFTNVALTDDGDVWWEGLTAEPPAHLIDWTGKDWTPDCGRPAAHANSRFTAPAAQCPTIDPNWQSPEGVPIDGVIFGGRRATTMPLVYQAFNWGHGVYVGATMGSEMTAAAAGTIGKVRRDPMAMLPFCGYNMGAYFGHWLEMQRYLTHLPRFFHVNWFRKTEDGKFMWPGFSENIRVLEWIVKRCQGGAAGHETQIGWIPDYENFNIEGLENFTREDFEKVMRFDRREWRTELVSQGELFIDLYDHLPKELVFQRELLAARLV</sequence>
<dbReference type="Gene3D" id="3.40.449.10">
    <property type="entry name" value="Phosphoenolpyruvate Carboxykinase, domain 1"/>
    <property type="match status" value="1"/>
</dbReference>
<evidence type="ECO:0000256" key="2">
    <source>
        <dbReference type="ARBA" id="ARBA00022723"/>
    </source>
</evidence>
<dbReference type="PANTHER" id="PTHR11561:SF0">
    <property type="entry name" value="PHOSPHOENOLPYRUVATE CARBOXYKINASE [GTP]-RELATED"/>
    <property type="match status" value="1"/>
</dbReference>
<dbReference type="Gene3D" id="2.170.8.10">
    <property type="entry name" value="Phosphoenolpyruvate Carboxykinase, domain 2"/>
    <property type="match status" value="1"/>
</dbReference>
<keyword evidence="7 8" id="KW-0456">Lyase</keyword>
<name>A0ABW5D9B3_9BACT</name>
<dbReference type="InterPro" id="IPR018091">
    <property type="entry name" value="PEP_carboxykin_GTP_CS"/>
</dbReference>
<evidence type="ECO:0000313" key="11">
    <source>
        <dbReference type="EMBL" id="MFD2257150.1"/>
    </source>
</evidence>
<evidence type="ECO:0000256" key="7">
    <source>
        <dbReference type="ARBA" id="ARBA00023239"/>
    </source>
</evidence>
<dbReference type="NCBIfam" id="NF003253">
    <property type="entry name" value="PRK04210.1"/>
    <property type="match status" value="1"/>
</dbReference>
<comment type="subunit">
    <text evidence="8">Monomer.</text>
</comment>
<feature type="active site" evidence="8">
    <location>
        <position position="277"/>
    </location>
</feature>
<dbReference type="CDD" id="cd00819">
    <property type="entry name" value="PEPCK_GTP"/>
    <property type="match status" value="1"/>
</dbReference>
<evidence type="ECO:0000259" key="10">
    <source>
        <dbReference type="Pfam" id="PF17297"/>
    </source>
</evidence>
<keyword evidence="2 8" id="KW-0479">Metal-binding</keyword>
<feature type="binding site" evidence="8">
    <location>
        <position position="233"/>
    </location>
    <ligand>
        <name>Mn(2+)</name>
        <dbReference type="ChEBI" id="CHEBI:29035"/>
    </ligand>
</feature>
<dbReference type="Pfam" id="PF17297">
    <property type="entry name" value="PEPCK_N"/>
    <property type="match status" value="1"/>
</dbReference>
<keyword evidence="12" id="KW-1185">Reference proteome</keyword>
<organism evidence="11 12">
    <name type="scientific">Luteolibacter algae</name>
    <dbReference type="NCBI Taxonomy" id="454151"/>
    <lineage>
        <taxon>Bacteria</taxon>
        <taxon>Pseudomonadati</taxon>
        <taxon>Verrucomicrobiota</taxon>
        <taxon>Verrucomicrobiia</taxon>
        <taxon>Verrucomicrobiales</taxon>
        <taxon>Verrucomicrobiaceae</taxon>
        <taxon>Luteolibacter</taxon>
    </lineage>
</organism>
<feature type="domain" description="Phosphoenolpyruvate carboxykinase GTP-utilising N-terminal" evidence="10">
    <location>
        <begin position="14"/>
        <end position="245"/>
    </location>
</feature>
<proteinExistence type="inferred from homology"/>
<keyword evidence="8" id="KW-0963">Cytoplasm</keyword>
<dbReference type="InterPro" id="IPR035078">
    <property type="entry name" value="PEP_carboxykinase_GTP_N"/>
</dbReference>
<keyword evidence="4 8" id="KW-0210">Decarboxylase</keyword>